<comment type="caution">
    <text evidence="2">The sequence shown here is derived from an EMBL/GenBank/DDBJ whole genome shotgun (WGS) entry which is preliminary data.</text>
</comment>
<organism evidence="2 3">
    <name type="scientific">Arcicella rigui</name>
    <dbReference type="NCBI Taxonomy" id="797020"/>
    <lineage>
        <taxon>Bacteria</taxon>
        <taxon>Pseudomonadati</taxon>
        <taxon>Bacteroidota</taxon>
        <taxon>Cytophagia</taxon>
        <taxon>Cytophagales</taxon>
        <taxon>Flectobacillaceae</taxon>
        <taxon>Arcicella</taxon>
    </lineage>
</organism>
<dbReference type="Proteomes" id="UP001302949">
    <property type="component" value="Unassembled WGS sequence"/>
</dbReference>
<evidence type="ECO:0000313" key="3">
    <source>
        <dbReference type="Proteomes" id="UP001302949"/>
    </source>
</evidence>
<name>A0ABU5Q6K1_9BACT</name>
<evidence type="ECO:0008006" key="4">
    <source>
        <dbReference type="Google" id="ProtNLM"/>
    </source>
</evidence>
<evidence type="ECO:0000313" key="2">
    <source>
        <dbReference type="EMBL" id="MEA5138223.1"/>
    </source>
</evidence>
<keyword evidence="3" id="KW-1185">Reference proteome</keyword>
<keyword evidence="1" id="KW-0472">Membrane</keyword>
<sequence length="171" mass="20011">MNRRERRASIRENAKSQRKKRKLNWDKVKSLIRFMLLLWVSLSLFTFVVILLKVVNRNTIRDTVLKNAVETEAVIVRKKRAVGSLGYLEVFKFYVSGEEYFGTTFKNYHGHTGQKICVKYLSGDPDYNLCCNDLVYESIREDVVFSSLKACLWIIVGTTIFNYKRFLSVFS</sequence>
<evidence type="ECO:0000256" key="1">
    <source>
        <dbReference type="SAM" id="Phobius"/>
    </source>
</evidence>
<dbReference type="RefSeq" id="WP_323295392.1">
    <property type="nucleotide sequence ID" value="NZ_JAYFUM010000005.1"/>
</dbReference>
<proteinExistence type="predicted"/>
<keyword evidence="1" id="KW-1133">Transmembrane helix</keyword>
<keyword evidence="1" id="KW-0812">Transmembrane</keyword>
<gene>
    <name evidence="2" type="ORF">VB248_03725</name>
</gene>
<dbReference type="EMBL" id="JAYFUM010000005">
    <property type="protein sequence ID" value="MEA5138223.1"/>
    <property type="molecule type" value="Genomic_DNA"/>
</dbReference>
<reference evidence="2 3" key="1">
    <citation type="submission" date="2023-12" db="EMBL/GenBank/DDBJ databases">
        <title>Novel species of the genus Arcicella isolated from rivers.</title>
        <authorList>
            <person name="Lu H."/>
        </authorList>
    </citation>
    <scope>NUCLEOTIDE SEQUENCE [LARGE SCALE GENOMIC DNA]</scope>
    <source>
        <strain evidence="2 3">KCTC 23307</strain>
    </source>
</reference>
<feature type="transmembrane region" description="Helical" evidence="1">
    <location>
        <begin position="31"/>
        <end position="52"/>
    </location>
</feature>
<protein>
    <recommendedName>
        <fullName evidence="4">DUF3592 domain-containing protein</fullName>
    </recommendedName>
</protein>
<accession>A0ABU5Q6K1</accession>